<feature type="transmembrane region" description="Helical" evidence="7">
    <location>
        <begin position="116"/>
        <end position="135"/>
    </location>
</feature>
<protein>
    <submittedName>
        <fullName evidence="8">Cobalt/nickel transport system permease protein</fullName>
    </submittedName>
</protein>
<keyword evidence="9" id="KW-1185">Reference proteome</keyword>
<reference evidence="9" key="1">
    <citation type="submission" date="2017-02" db="EMBL/GenBank/DDBJ databases">
        <authorList>
            <person name="Varghese N."/>
            <person name="Submissions S."/>
        </authorList>
    </citation>
    <scope>NUCLEOTIDE SEQUENCE [LARGE SCALE GENOMIC DNA]</scope>
    <source>
        <strain evidence="9">DSM 16521</strain>
    </source>
</reference>
<evidence type="ECO:0000256" key="6">
    <source>
        <dbReference type="ARBA" id="ARBA00023136"/>
    </source>
</evidence>
<organism evidence="8 9">
    <name type="scientific">Carboxydocella sporoproducens DSM 16521</name>
    <dbReference type="NCBI Taxonomy" id="1121270"/>
    <lineage>
        <taxon>Bacteria</taxon>
        <taxon>Bacillati</taxon>
        <taxon>Bacillota</taxon>
        <taxon>Clostridia</taxon>
        <taxon>Eubacteriales</taxon>
        <taxon>Clostridiales Family XVI. Incertae Sedis</taxon>
        <taxon>Carboxydocella</taxon>
    </lineage>
</organism>
<dbReference type="Pfam" id="PF01891">
    <property type="entry name" value="CbiM"/>
    <property type="match status" value="1"/>
</dbReference>
<dbReference type="AlphaFoldDB" id="A0A1T4RBK8"/>
<dbReference type="GO" id="GO:0000041">
    <property type="term" value="P:transition metal ion transport"/>
    <property type="evidence" value="ECO:0007669"/>
    <property type="project" value="InterPro"/>
</dbReference>
<accession>A0A1T4RBK8</accession>
<evidence type="ECO:0000256" key="7">
    <source>
        <dbReference type="SAM" id="Phobius"/>
    </source>
</evidence>
<dbReference type="PANTHER" id="PTHR34229">
    <property type="entry name" value="METAL TRANSPORT PROTEIN HI_1621-RELATED"/>
    <property type="match status" value="1"/>
</dbReference>
<feature type="transmembrane region" description="Helical" evidence="7">
    <location>
        <begin position="185"/>
        <end position="207"/>
    </location>
</feature>
<feature type="transmembrane region" description="Helical" evidence="7">
    <location>
        <begin position="18"/>
        <end position="39"/>
    </location>
</feature>
<name>A0A1T4RBK8_9FIRM</name>
<dbReference type="Gene3D" id="1.10.1760.20">
    <property type="match status" value="1"/>
</dbReference>
<keyword evidence="4 7" id="KW-0812">Transmembrane</keyword>
<evidence type="ECO:0000256" key="4">
    <source>
        <dbReference type="ARBA" id="ARBA00022692"/>
    </source>
</evidence>
<evidence type="ECO:0000256" key="5">
    <source>
        <dbReference type="ARBA" id="ARBA00022989"/>
    </source>
</evidence>
<comment type="subcellular location">
    <subcellularLocation>
        <location evidence="1">Cell membrane</location>
        <topology evidence="1">Multi-pass membrane protein</topology>
    </subcellularLocation>
</comment>
<evidence type="ECO:0000313" key="8">
    <source>
        <dbReference type="EMBL" id="SKA13186.1"/>
    </source>
</evidence>
<keyword evidence="2" id="KW-0813">Transport</keyword>
<keyword evidence="3" id="KW-1003">Cell membrane</keyword>
<sequence length="224" mass="23489">MVFILKERVREMHIPDGFLSPGVWVPAAAISTGALGYSIKQAQASLKERQIPVLGIMSAFIFAGQMVNFPVAGGTSGHLLGAALATSLLGPWSASLILATVLIIQSLFFQDGGITALGANILNMAVIGVGTAWLMENSLKKLRLPAGVSNFLAGWVSVMAAAVAASLELAISGTIPLAKVLPAMAFWHALIGIGEGMLTAVAVNFVFKNRLVYEVEQEKAGWEA</sequence>
<gene>
    <name evidence="8" type="ORF">SAMN02745885_02023</name>
</gene>
<dbReference type="GO" id="GO:0005886">
    <property type="term" value="C:plasma membrane"/>
    <property type="evidence" value="ECO:0007669"/>
    <property type="project" value="UniProtKB-SubCell"/>
</dbReference>
<keyword evidence="6 7" id="KW-0472">Membrane</keyword>
<dbReference type="Proteomes" id="UP000189933">
    <property type="component" value="Unassembled WGS sequence"/>
</dbReference>
<feature type="transmembrane region" description="Helical" evidence="7">
    <location>
        <begin position="155"/>
        <end position="178"/>
    </location>
</feature>
<evidence type="ECO:0000256" key="3">
    <source>
        <dbReference type="ARBA" id="ARBA00022475"/>
    </source>
</evidence>
<dbReference type="InterPro" id="IPR002751">
    <property type="entry name" value="CbiM/NikMN"/>
</dbReference>
<feature type="transmembrane region" description="Helical" evidence="7">
    <location>
        <begin position="51"/>
        <end position="73"/>
    </location>
</feature>
<evidence type="ECO:0000313" key="9">
    <source>
        <dbReference type="Proteomes" id="UP000189933"/>
    </source>
</evidence>
<evidence type="ECO:0000256" key="2">
    <source>
        <dbReference type="ARBA" id="ARBA00022448"/>
    </source>
</evidence>
<dbReference type="PANTHER" id="PTHR34229:SF1">
    <property type="entry name" value="METAL TRANSPORT PROTEIN HI_1621-RELATED"/>
    <property type="match status" value="1"/>
</dbReference>
<keyword evidence="5 7" id="KW-1133">Transmembrane helix</keyword>
<dbReference type="EMBL" id="FUXM01000027">
    <property type="protein sequence ID" value="SKA13186.1"/>
    <property type="molecule type" value="Genomic_DNA"/>
</dbReference>
<proteinExistence type="predicted"/>
<evidence type="ECO:0000256" key="1">
    <source>
        <dbReference type="ARBA" id="ARBA00004651"/>
    </source>
</evidence>
<feature type="transmembrane region" description="Helical" evidence="7">
    <location>
        <begin position="79"/>
        <end position="104"/>
    </location>
</feature>